<sequence>MYPDETGGVDIRGARLLLVDDIPANLDVLCELLQAEGYHIYMASSGPDAFKIIERMPPDLILLDVMMPGMDGFDVCRRLKADHGTQAIPVVFITAKDVQDDIVKGFRLGGVDYITKPFYSEEVLARVQTHLRQNRMREELIRKNRALEAEMAQRQALKGQLSMISEREASHWGLESLVGRSATMQRILRDIRLMQENAATSVLITGESGTGKELIARAIHYGSFRRDGPFVPVNCAAMPRELAESLLFGHVRGAFTGADTDRIGYFQMAHEGTLFLDEIGEMPVELQAKLLRVLEDGQVQRLGEIAQQSVDIRVVAATNIDPQERIHQGAFRQDLYYRLARFTVKAPALRERRDDVPLLAQHFLQLFATEMGREAPGLTPEVLNMLQDHEFPGNVRELKNVMERALIEISGSDIQPHHLHFLGESISRNAPVPDLPLDLEEAERWVIKRALARCNGNVSEAARLLGTNRNRIYRALNHENVS</sequence>
<evidence type="ECO:0000256" key="7">
    <source>
        <dbReference type="SAM" id="Coils"/>
    </source>
</evidence>
<dbReference type="Gene3D" id="1.10.10.60">
    <property type="entry name" value="Homeodomain-like"/>
    <property type="match status" value="1"/>
</dbReference>
<dbReference type="Pfam" id="PF02954">
    <property type="entry name" value="HTH_8"/>
    <property type="match status" value="1"/>
</dbReference>
<feature type="modified residue" description="4-aspartylphosphate" evidence="6">
    <location>
        <position position="64"/>
    </location>
</feature>
<dbReference type="GO" id="GO:0005524">
    <property type="term" value="F:ATP binding"/>
    <property type="evidence" value="ECO:0007669"/>
    <property type="project" value="UniProtKB-KW"/>
</dbReference>
<keyword evidence="1" id="KW-0547">Nucleotide-binding</keyword>
<dbReference type="Pfam" id="PF00072">
    <property type="entry name" value="Response_reg"/>
    <property type="match status" value="1"/>
</dbReference>
<proteinExistence type="predicted"/>
<dbReference type="PANTHER" id="PTHR32071">
    <property type="entry name" value="TRANSCRIPTIONAL REGULATORY PROTEIN"/>
    <property type="match status" value="1"/>
</dbReference>
<feature type="domain" description="Sigma-54 factor interaction" evidence="8">
    <location>
        <begin position="177"/>
        <end position="407"/>
    </location>
</feature>
<dbReference type="Pfam" id="PF00158">
    <property type="entry name" value="Sigma54_activat"/>
    <property type="match status" value="1"/>
</dbReference>
<dbReference type="InterPro" id="IPR025943">
    <property type="entry name" value="Sigma_54_int_dom_ATP-bd_2"/>
</dbReference>
<dbReference type="EMBL" id="AZHX01001104">
    <property type="protein sequence ID" value="ETX04838.1"/>
    <property type="molecule type" value="Genomic_DNA"/>
</dbReference>
<dbReference type="Pfam" id="PF25601">
    <property type="entry name" value="AAA_lid_14"/>
    <property type="match status" value="1"/>
</dbReference>
<dbReference type="InterPro" id="IPR011006">
    <property type="entry name" value="CheY-like_superfamily"/>
</dbReference>
<dbReference type="Gene3D" id="3.40.50.2300">
    <property type="match status" value="1"/>
</dbReference>
<evidence type="ECO:0000256" key="3">
    <source>
        <dbReference type="ARBA" id="ARBA00023015"/>
    </source>
</evidence>
<dbReference type="PROSITE" id="PS00688">
    <property type="entry name" value="SIGMA54_INTERACT_3"/>
    <property type="match status" value="1"/>
</dbReference>
<dbReference type="InterPro" id="IPR009057">
    <property type="entry name" value="Homeodomain-like_sf"/>
</dbReference>
<evidence type="ECO:0000256" key="1">
    <source>
        <dbReference type="ARBA" id="ARBA00022741"/>
    </source>
</evidence>
<evidence type="ECO:0000259" key="8">
    <source>
        <dbReference type="PROSITE" id="PS50045"/>
    </source>
</evidence>
<dbReference type="InterPro" id="IPR025662">
    <property type="entry name" value="Sigma_54_int_dom_ATP-bd_1"/>
</dbReference>
<dbReference type="FunFam" id="3.40.50.300:FF:000006">
    <property type="entry name" value="DNA-binding transcriptional regulator NtrC"/>
    <property type="match status" value="1"/>
</dbReference>
<keyword evidence="3" id="KW-0805">Transcription regulation</keyword>
<dbReference type="GO" id="GO:0043565">
    <property type="term" value="F:sequence-specific DNA binding"/>
    <property type="evidence" value="ECO:0007669"/>
    <property type="project" value="InterPro"/>
</dbReference>
<dbReference type="PRINTS" id="PR01590">
    <property type="entry name" value="HTHFIS"/>
</dbReference>
<dbReference type="SMART" id="SM00382">
    <property type="entry name" value="AAA"/>
    <property type="match status" value="1"/>
</dbReference>
<dbReference type="AlphaFoldDB" id="W4M3U4"/>
<evidence type="ECO:0000313" key="11">
    <source>
        <dbReference type="Proteomes" id="UP000019140"/>
    </source>
</evidence>
<dbReference type="HOGENOM" id="CLU_000445_0_6_7"/>
<dbReference type="GO" id="GO:0006355">
    <property type="term" value="P:regulation of DNA-templated transcription"/>
    <property type="evidence" value="ECO:0007669"/>
    <property type="project" value="InterPro"/>
</dbReference>
<dbReference type="CDD" id="cd19920">
    <property type="entry name" value="REC_PA4781-like"/>
    <property type="match status" value="1"/>
</dbReference>
<dbReference type="GO" id="GO:0000160">
    <property type="term" value="P:phosphorelay signal transduction system"/>
    <property type="evidence" value="ECO:0007669"/>
    <property type="project" value="InterPro"/>
</dbReference>
<dbReference type="PROSITE" id="PS00676">
    <property type="entry name" value="SIGMA54_INTERACT_2"/>
    <property type="match status" value="1"/>
</dbReference>
<keyword evidence="2" id="KW-0067">ATP-binding</keyword>
<comment type="caution">
    <text evidence="10">The sequence shown here is derived from an EMBL/GenBank/DDBJ whole genome shotgun (WGS) entry which is preliminary data.</text>
</comment>
<evidence type="ECO:0000256" key="4">
    <source>
        <dbReference type="ARBA" id="ARBA00023125"/>
    </source>
</evidence>
<name>W4M3U4_9BACT</name>
<dbReference type="InterPro" id="IPR002078">
    <property type="entry name" value="Sigma_54_int"/>
</dbReference>
<keyword evidence="11" id="KW-1185">Reference proteome</keyword>
<evidence type="ECO:0008006" key="12">
    <source>
        <dbReference type="Google" id="ProtNLM"/>
    </source>
</evidence>
<dbReference type="InterPro" id="IPR025944">
    <property type="entry name" value="Sigma_54_int_dom_CS"/>
</dbReference>
<feature type="domain" description="Response regulatory" evidence="9">
    <location>
        <begin position="15"/>
        <end position="131"/>
    </location>
</feature>
<dbReference type="InterPro" id="IPR001789">
    <property type="entry name" value="Sig_transdc_resp-reg_receiver"/>
</dbReference>
<dbReference type="InterPro" id="IPR002197">
    <property type="entry name" value="HTH_Fis"/>
</dbReference>
<dbReference type="PROSITE" id="PS00675">
    <property type="entry name" value="SIGMA54_INTERACT_1"/>
    <property type="match status" value="1"/>
</dbReference>
<dbReference type="InterPro" id="IPR027417">
    <property type="entry name" value="P-loop_NTPase"/>
</dbReference>
<organism evidence="10 11">
    <name type="scientific">Candidatus Entotheonella gemina</name>
    <dbReference type="NCBI Taxonomy" id="1429439"/>
    <lineage>
        <taxon>Bacteria</taxon>
        <taxon>Pseudomonadati</taxon>
        <taxon>Nitrospinota/Tectimicrobiota group</taxon>
        <taxon>Candidatus Tectimicrobiota</taxon>
        <taxon>Candidatus Entotheonellia</taxon>
        <taxon>Candidatus Entotheonellales</taxon>
        <taxon>Candidatus Entotheonellaceae</taxon>
        <taxon>Candidatus Entotheonella</taxon>
    </lineage>
</organism>
<evidence type="ECO:0000256" key="2">
    <source>
        <dbReference type="ARBA" id="ARBA00022840"/>
    </source>
</evidence>
<keyword evidence="7" id="KW-0175">Coiled coil</keyword>
<dbReference type="CDD" id="cd00009">
    <property type="entry name" value="AAA"/>
    <property type="match status" value="1"/>
</dbReference>
<gene>
    <name evidence="10" type="ORF">ETSY2_26495</name>
</gene>
<dbReference type="InterPro" id="IPR003593">
    <property type="entry name" value="AAA+_ATPase"/>
</dbReference>
<reference evidence="10 11" key="1">
    <citation type="journal article" date="2014" name="Nature">
        <title>An environmental bacterial taxon with a large and distinct metabolic repertoire.</title>
        <authorList>
            <person name="Wilson M.C."/>
            <person name="Mori T."/>
            <person name="Ruckert C."/>
            <person name="Uria A.R."/>
            <person name="Helf M.J."/>
            <person name="Takada K."/>
            <person name="Gernert C."/>
            <person name="Steffens U.A."/>
            <person name="Heycke N."/>
            <person name="Schmitt S."/>
            <person name="Rinke C."/>
            <person name="Helfrich E.J."/>
            <person name="Brachmann A.O."/>
            <person name="Gurgui C."/>
            <person name="Wakimoto T."/>
            <person name="Kracht M."/>
            <person name="Crusemann M."/>
            <person name="Hentschel U."/>
            <person name="Abe I."/>
            <person name="Matsunaga S."/>
            <person name="Kalinowski J."/>
            <person name="Takeyama H."/>
            <person name="Piel J."/>
        </authorList>
    </citation>
    <scope>NUCLEOTIDE SEQUENCE [LARGE SCALE GENOMIC DNA]</scope>
    <source>
        <strain evidence="11">TSY2</strain>
    </source>
</reference>
<evidence type="ECO:0000256" key="5">
    <source>
        <dbReference type="ARBA" id="ARBA00023163"/>
    </source>
</evidence>
<keyword evidence="4" id="KW-0238">DNA-binding</keyword>
<dbReference type="Gene3D" id="1.10.8.60">
    <property type="match status" value="1"/>
</dbReference>
<evidence type="ECO:0000313" key="10">
    <source>
        <dbReference type="EMBL" id="ETX04838.1"/>
    </source>
</evidence>
<dbReference type="Proteomes" id="UP000019140">
    <property type="component" value="Unassembled WGS sequence"/>
</dbReference>
<dbReference type="PROSITE" id="PS50110">
    <property type="entry name" value="RESPONSE_REGULATORY"/>
    <property type="match status" value="1"/>
</dbReference>
<dbReference type="InterPro" id="IPR058031">
    <property type="entry name" value="AAA_lid_NorR"/>
</dbReference>
<accession>W4M3U4</accession>
<evidence type="ECO:0000256" key="6">
    <source>
        <dbReference type="PROSITE-ProRule" id="PRU00169"/>
    </source>
</evidence>
<dbReference type="PANTHER" id="PTHR32071:SF117">
    <property type="entry name" value="PTS-DEPENDENT DIHYDROXYACETONE KINASE OPERON REGULATORY PROTEIN-RELATED"/>
    <property type="match status" value="1"/>
</dbReference>
<dbReference type="PROSITE" id="PS50045">
    <property type="entry name" value="SIGMA54_INTERACT_4"/>
    <property type="match status" value="1"/>
</dbReference>
<dbReference type="SMART" id="SM00448">
    <property type="entry name" value="REC"/>
    <property type="match status" value="1"/>
</dbReference>
<feature type="coiled-coil region" evidence="7">
    <location>
        <begin position="130"/>
        <end position="157"/>
    </location>
</feature>
<dbReference type="SUPFAM" id="SSF46689">
    <property type="entry name" value="Homeodomain-like"/>
    <property type="match status" value="1"/>
</dbReference>
<dbReference type="SUPFAM" id="SSF52172">
    <property type="entry name" value="CheY-like"/>
    <property type="match status" value="1"/>
</dbReference>
<protein>
    <recommendedName>
        <fullName evidence="12">Chemotaxis protein CheY</fullName>
    </recommendedName>
</protein>
<dbReference type="SUPFAM" id="SSF52540">
    <property type="entry name" value="P-loop containing nucleoside triphosphate hydrolases"/>
    <property type="match status" value="1"/>
</dbReference>
<keyword evidence="5" id="KW-0804">Transcription</keyword>
<dbReference type="Gene3D" id="3.40.50.300">
    <property type="entry name" value="P-loop containing nucleotide triphosphate hydrolases"/>
    <property type="match status" value="1"/>
</dbReference>
<evidence type="ECO:0000259" key="9">
    <source>
        <dbReference type="PROSITE" id="PS50110"/>
    </source>
</evidence>
<keyword evidence="6" id="KW-0597">Phosphoprotein</keyword>